<dbReference type="Pfam" id="PF02367">
    <property type="entry name" value="TsaE"/>
    <property type="match status" value="1"/>
</dbReference>
<evidence type="ECO:0000256" key="2">
    <source>
        <dbReference type="ARBA" id="ARBA00007599"/>
    </source>
</evidence>
<sequence length="138" mass="15394">MEKYLASSEDTEQFGAALWHLLPATAVVFLHGDLGAGKTTLVRGFLRAAGFLGAIKSPTYTLVEEYSLGVQKIFHFDLYRLADPEELEWIGINDYFGQKNLCFIEWPSKGAGFLPLPDYDICLHAQGIGRQLTLQARL</sequence>
<dbReference type="EMBL" id="FUKI01000110">
    <property type="protein sequence ID" value="SJM92896.1"/>
    <property type="molecule type" value="Genomic_DNA"/>
</dbReference>
<evidence type="ECO:0000313" key="12">
    <source>
        <dbReference type="Proteomes" id="UP000195667"/>
    </source>
</evidence>
<name>A0A1R4H9N6_9GAMM</name>
<evidence type="ECO:0000256" key="6">
    <source>
        <dbReference type="ARBA" id="ARBA00022723"/>
    </source>
</evidence>
<keyword evidence="7" id="KW-0547">Nucleotide-binding</keyword>
<reference evidence="12" key="1">
    <citation type="submission" date="2017-02" db="EMBL/GenBank/DDBJ databases">
        <authorList>
            <person name="Daims H."/>
        </authorList>
    </citation>
    <scope>NUCLEOTIDE SEQUENCE [LARGE SCALE GENOMIC DNA]</scope>
</reference>
<evidence type="ECO:0000256" key="1">
    <source>
        <dbReference type="ARBA" id="ARBA00004496"/>
    </source>
</evidence>
<evidence type="ECO:0000256" key="3">
    <source>
        <dbReference type="ARBA" id="ARBA00019010"/>
    </source>
</evidence>
<keyword evidence="12" id="KW-1185">Reference proteome</keyword>
<evidence type="ECO:0000256" key="9">
    <source>
        <dbReference type="ARBA" id="ARBA00022842"/>
    </source>
</evidence>
<organism evidence="11 12">
    <name type="scientific">Crenothrix polyspora</name>
    <dbReference type="NCBI Taxonomy" id="360316"/>
    <lineage>
        <taxon>Bacteria</taxon>
        <taxon>Pseudomonadati</taxon>
        <taxon>Pseudomonadota</taxon>
        <taxon>Gammaproteobacteria</taxon>
        <taxon>Methylococcales</taxon>
        <taxon>Crenotrichaceae</taxon>
        <taxon>Crenothrix</taxon>
    </lineage>
</organism>
<dbReference type="Proteomes" id="UP000195667">
    <property type="component" value="Unassembled WGS sequence"/>
</dbReference>
<keyword evidence="4" id="KW-0963">Cytoplasm</keyword>
<dbReference type="InterPro" id="IPR003442">
    <property type="entry name" value="T6A_TsaE"/>
</dbReference>
<dbReference type="GO" id="GO:0046872">
    <property type="term" value="F:metal ion binding"/>
    <property type="evidence" value="ECO:0007669"/>
    <property type="project" value="UniProtKB-KW"/>
</dbReference>
<proteinExistence type="inferred from homology"/>
<dbReference type="GO" id="GO:0005737">
    <property type="term" value="C:cytoplasm"/>
    <property type="evidence" value="ECO:0007669"/>
    <property type="project" value="UniProtKB-SubCell"/>
</dbReference>
<dbReference type="AlphaFoldDB" id="A0A1R4H9N6"/>
<keyword evidence="9" id="KW-0460">Magnesium</keyword>
<dbReference type="InterPro" id="IPR027417">
    <property type="entry name" value="P-loop_NTPase"/>
</dbReference>
<keyword evidence="5" id="KW-0819">tRNA processing</keyword>
<dbReference type="GO" id="GO:0002949">
    <property type="term" value="P:tRNA threonylcarbamoyladenosine modification"/>
    <property type="evidence" value="ECO:0007669"/>
    <property type="project" value="InterPro"/>
</dbReference>
<evidence type="ECO:0000256" key="4">
    <source>
        <dbReference type="ARBA" id="ARBA00022490"/>
    </source>
</evidence>
<evidence type="ECO:0000256" key="5">
    <source>
        <dbReference type="ARBA" id="ARBA00022694"/>
    </source>
</evidence>
<evidence type="ECO:0000256" key="10">
    <source>
        <dbReference type="ARBA" id="ARBA00032441"/>
    </source>
</evidence>
<keyword evidence="6" id="KW-0479">Metal-binding</keyword>
<evidence type="ECO:0000313" key="11">
    <source>
        <dbReference type="EMBL" id="SJM92896.1"/>
    </source>
</evidence>
<accession>A0A1R4H9N6</accession>
<gene>
    <name evidence="11" type="primary">yjeE</name>
    <name evidence="11" type="ORF">CRENPOLYSF1_350009</name>
</gene>
<comment type="subcellular location">
    <subcellularLocation>
        <location evidence="1">Cytoplasm</location>
    </subcellularLocation>
</comment>
<dbReference type="PANTHER" id="PTHR33540">
    <property type="entry name" value="TRNA THREONYLCARBAMOYLADENOSINE BIOSYNTHESIS PROTEIN TSAE"/>
    <property type="match status" value="1"/>
</dbReference>
<dbReference type="SUPFAM" id="SSF52540">
    <property type="entry name" value="P-loop containing nucleoside triphosphate hydrolases"/>
    <property type="match status" value="1"/>
</dbReference>
<dbReference type="OrthoDB" id="9800307at2"/>
<dbReference type="PANTHER" id="PTHR33540:SF2">
    <property type="entry name" value="TRNA THREONYLCARBAMOYLADENOSINE BIOSYNTHESIS PROTEIN TSAE"/>
    <property type="match status" value="1"/>
</dbReference>
<protein>
    <recommendedName>
        <fullName evidence="3">tRNA threonylcarbamoyladenosine biosynthesis protein TsaE</fullName>
    </recommendedName>
    <alternativeName>
        <fullName evidence="10">t(6)A37 threonylcarbamoyladenosine biosynthesis protein TsaE</fullName>
    </alternativeName>
</protein>
<evidence type="ECO:0000256" key="7">
    <source>
        <dbReference type="ARBA" id="ARBA00022741"/>
    </source>
</evidence>
<dbReference type="GO" id="GO:0005524">
    <property type="term" value="F:ATP binding"/>
    <property type="evidence" value="ECO:0007669"/>
    <property type="project" value="UniProtKB-KW"/>
</dbReference>
<evidence type="ECO:0000256" key="8">
    <source>
        <dbReference type="ARBA" id="ARBA00022840"/>
    </source>
</evidence>
<dbReference type="Gene3D" id="3.40.50.300">
    <property type="entry name" value="P-loop containing nucleotide triphosphate hydrolases"/>
    <property type="match status" value="1"/>
</dbReference>
<dbReference type="RefSeq" id="WP_087143602.1">
    <property type="nucleotide sequence ID" value="NZ_FUKI01000110.1"/>
</dbReference>
<keyword evidence="8" id="KW-0067">ATP-binding</keyword>
<dbReference type="NCBIfam" id="TIGR00150">
    <property type="entry name" value="T6A_YjeE"/>
    <property type="match status" value="1"/>
</dbReference>
<comment type="similarity">
    <text evidence="2">Belongs to the TsaE family.</text>
</comment>